<dbReference type="SUPFAM" id="SSF52266">
    <property type="entry name" value="SGNH hydrolase"/>
    <property type="match status" value="1"/>
</dbReference>
<keyword evidence="3" id="KW-0442">Lipid degradation</keyword>
<accession>A0AAV1WP06</accession>
<dbReference type="GO" id="GO:0016042">
    <property type="term" value="P:lipid catabolic process"/>
    <property type="evidence" value="ECO:0007669"/>
    <property type="project" value="UniProtKB-KW"/>
</dbReference>
<protein>
    <recommendedName>
        <fullName evidence="8">GDSL esterase/lipase</fullName>
    </recommendedName>
</protein>
<name>A0AAV1WP06_LUPLU</name>
<dbReference type="PANTHER" id="PTHR46020">
    <property type="entry name" value="OSJNBB0059K02.9 PROTEIN"/>
    <property type="match status" value="1"/>
</dbReference>
<evidence type="ECO:0000256" key="2">
    <source>
        <dbReference type="ARBA" id="ARBA00022801"/>
    </source>
</evidence>
<evidence type="ECO:0000313" key="6">
    <source>
        <dbReference type="EMBL" id="CAL0310511.1"/>
    </source>
</evidence>
<dbReference type="InterPro" id="IPR035669">
    <property type="entry name" value="SGNH_plant_lipase-like"/>
</dbReference>
<reference evidence="6 7" key="1">
    <citation type="submission" date="2024-03" db="EMBL/GenBank/DDBJ databases">
        <authorList>
            <person name="Martinez-Hernandez J."/>
        </authorList>
    </citation>
    <scope>NUCLEOTIDE SEQUENCE [LARGE SCALE GENOMIC DNA]</scope>
</reference>
<evidence type="ECO:0000256" key="4">
    <source>
        <dbReference type="ARBA" id="ARBA00023098"/>
    </source>
</evidence>
<dbReference type="EMBL" id="CAXHTB010000008">
    <property type="protein sequence ID" value="CAL0310511.1"/>
    <property type="molecule type" value="Genomic_DNA"/>
</dbReference>
<keyword evidence="4" id="KW-0443">Lipid metabolism</keyword>
<dbReference type="CDD" id="cd01837">
    <property type="entry name" value="SGNH_plant_lipase_like"/>
    <property type="match status" value="1"/>
</dbReference>
<comment type="caution">
    <text evidence="6">The sequence shown here is derived from an EMBL/GenBank/DDBJ whole genome shotgun (WGS) entry which is preliminary data.</text>
</comment>
<feature type="chain" id="PRO_5043606613" description="GDSL esterase/lipase" evidence="5">
    <location>
        <begin position="22"/>
        <end position="375"/>
    </location>
</feature>
<dbReference type="PANTHER" id="PTHR46020:SF32">
    <property type="entry name" value="GDSL ESTERASE_LIPASE"/>
    <property type="match status" value="1"/>
</dbReference>
<dbReference type="Pfam" id="PF00657">
    <property type="entry name" value="Lipase_GDSL"/>
    <property type="match status" value="1"/>
</dbReference>
<keyword evidence="2" id="KW-0378">Hydrolase</keyword>
<sequence>MNSQNQLFLLLSLFLILHFSGQRLMLEVEGNEVNDAPKKMFVFGDSYADTGNIRKSLSNSWKEPYGVTFPGKPAGRFSDGRVLTDYIGSAIFVGTTKNIYFVTFLAMYMKVKSPVPYRLRKLMPQHLKYGINFAVGGTGVFDTLTGGPNMTTQIDLFEQVIKDKVYTASDFNTSVALVSIAGNDYSHYLATNGSTQQFELFMQGLPSFVASVINQTTTNLIRIKGLGVKKIVVGGLQPLGCLPQMTATFSFQQCNNTTNDLVLLHNNLLTQVVTTLNQQTNDHSSFIVLNLYDSFMSVLNHPSTHHIQNQLKPCCVGVSSESFCGSVDEKNVKKYKVCDDPKSAFFWDLVHPTQAGWHAVYNKLRTMNVLQQIYY</sequence>
<proteinExistence type="inferred from homology"/>
<dbReference type="AlphaFoldDB" id="A0AAV1WP06"/>
<keyword evidence="7" id="KW-1185">Reference proteome</keyword>
<evidence type="ECO:0000256" key="1">
    <source>
        <dbReference type="ARBA" id="ARBA00008668"/>
    </source>
</evidence>
<dbReference type="Gene3D" id="3.40.50.1110">
    <property type="entry name" value="SGNH hydrolase"/>
    <property type="match status" value="1"/>
</dbReference>
<comment type="similarity">
    <text evidence="1">Belongs to the 'GDSL' lipolytic enzyme family.</text>
</comment>
<dbReference type="InterPro" id="IPR036514">
    <property type="entry name" value="SGNH_hydro_sf"/>
</dbReference>
<evidence type="ECO:0000313" key="7">
    <source>
        <dbReference type="Proteomes" id="UP001497480"/>
    </source>
</evidence>
<feature type="signal peptide" evidence="5">
    <location>
        <begin position="1"/>
        <end position="21"/>
    </location>
</feature>
<gene>
    <name evidence="6" type="ORF">LLUT_LOCUS11571</name>
</gene>
<evidence type="ECO:0000256" key="3">
    <source>
        <dbReference type="ARBA" id="ARBA00022963"/>
    </source>
</evidence>
<dbReference type="GO" id="GO:0016788">
    <property type="term" value="F:hydrolase activity, acting on ester bonds"/>
    <property type="evidence" value="ECO:0007669"/>
    <property type="project" value="InterPro"/>
</dbReference>
<evidence type="ECO:0000256" key="5">
    <source>
        <dbReference type="SAM" id="SignalP"/>
    </source>
</evidence>
<organism evidence="6 7">
    <name type="scientific">Lupinus luteus</name>
    <name type="common">European yellow lupine</name>
    <dbReference type="NCBI Taxonomy" id="3873"/>
    <lineage>
        <taxon>Eukaryota</taxon>
        <taxon>Viridiplantae</taxon>
        <taxon>Streptophyta</taxon>
        <taxon>Embryophyta</taxon>
        <taxon>Tracheophyta</taxon>
        <taxon>Spermatophyta</taxon>
        <taxon>Magnoliopsida</taxon>
        <taxon>eudicotyledons</taxon>
        <taxon>Gunneridae</taxon>
        <taxon>Pentapetalae</taxon>
        <taxon>rosids</taxon>
        <taxon>fabids</taxon>
        <taxon>Fabales</taxon>
        <taxon>Fabaceae</taxon>
        <taxon>Papilionoideae</taxon>
        <taxon>50 kb inversion clade</taxon>
        <taxon>genistoids sensu lato</taxon>
        <taxon>core genistoids</taxon>
        <taxon>Genisteae</taxon>
        <taxon>Lupinus</taxon>
    </lineage>
</organism>
<keyword evidence="5" id="KW-0732">Signal</keyword>
<evidence type="ECO:0008006" key="8">
    <source>
        <dbReference type="Google" id="ProtNLM"/>
    </source>
</evidence>
<dbReference type="Proteomes" id="UP001497480">
    <property type="component" value="Unassembled WGS sequence"/>
</dbReference>
<dbReference type="InterPro" id="IPR001087">
    <property type="entry name" value="GDSL"/>
</dbReference>